<organism evidence="1 2">
    <name type="scientific">Salmonella bongori N268-08</name>
    <dbReference type="NCBI Taxonomy" id="1197719"/>
    <lineage>
        <taxon>Bacteria</taxon>
        <taxon>Pseudomonadati</taxon>
        <taxon>Pseudomonadota</taxon>
        <taxon>Gammaproteobacteria</taxon>
        <taxon>Enterobacterales</taxon>
        <taxon>Enterobacteriaceae</taxon>
        <taxon>Salmonella</taxon>
    </lineage>
</organism>
<dbReference type="Proteomes" id="UP000015042">
    <property type="component" value="Chromosome"/>
</dbReference>
<dbReference type="HOGENOM" id="CLU_3188702_0_0_6"/>
<dbReference type="EMBL" id="CP006608">
    <property type="protein sequence ID" value="AGR58422.1"/>
    <property type="molecule type" value="Genomic_DNA"/>
</dbReference>
<name>S5NDS2_SALBN</name>
<proteinExistence type="predicted"/>
<evidence type="ECO:0000313" key="1">
    <source>
        <dbReference type="EMBL" id="AGR58422.1"/>
    </source>
</evidence>
<accession>S5NDS2</accession>
<gene>
    <name evidence="1" type="ORF">A464_1236</name>
</gene>
<protein>
    <submittedName>
        <fullName evidence="1">Uncharacterized protein</fullName>
    </submittedName>
</protein>
<dbReference type="KEGG" id="sbz:A464_1236"/>
<dbReference type="PATRIC" id="fig|1197719.3.peg.1229"/>
<evidence type="ECO:0000313" key="2">
    <source>
        <dbReference type="Proteomes" id="UP000015042"/>
    </source>
</evidence>
<reference evidence="1 2" key="1">
    <citation type="submission" date="2013-07" db="EMBL/GenBank/DDBJ databases">
        <title>Genome sequence of Salmonella bongori N268-08 - a rare clinical isolate.</title>
        <authorList>
            <person name="Marti R."/>
            <person name="Hagens S."/>
            <person name="Loessner M.J."/>
            <person name="Klumpp J."/>
        </authorList>
    </citation>
    <scope>NUCLEOTIDE SEQUENCE [LARGE SCALE GENOMIC DNA]</scope>
    <source>
        <strain evidence="1 2">N268-08</strain>
    </source>
</reference>
<sequence>MAGLYLTAMSRPGKHNASAIKVPDDGYILSGLPIIAAFLMSQSAGE</sequence>
<dbReference type="AlphaFoldDB" id="S5NDS2"/>